<dbReference type="GO" id="GO:0005783">
    <property type="term" value="C:endoplasmic reticulum"/>
    <property type="evidence" value="ECO:0007669"/>
    <property type="project" value="UniProtKB-SubCell"/>
</dbReference>
<comment type="caution">
    <text evidence="7">The sequence shown here is derived from an EMBL/GenBank/DDBJ whole genome shotgun (WGS) entry which is preliminary data.</text>
</comment>
<dbReference type="InterPro" id="IPR013244">
    <property type="entry name" value="Sec39_domain"/>
</dbReference>
<protein>
    <submittedName>
        <fullName evidence="7">Secretory pathway protein Sec39</fullName>
    </submittedName>
</protein>
<sequence length="965" mass="107788">MEVQDLSPAQCVLLTVHLASESNIKALHSFTPTRSDALDPELVLRILLTYLPEAVDPSEYSDYVGEVCSRLYLNVDREDVPVNTAPVKDLSEEQAQKRVRKLRLLKIEPPKFPPHAPRDLLTWFLCHRAYRIDSEAGLLNLVPALIEPFLGRNDFIRTWYIAVVLPLLRLEIEYYPEDPSMVLPLNEFEELSGRKGIDFLMKKAAEPEKEQVEDESQSRISRDIKSLVGPWMYGYTYRKRRKLDRKNEQAPSQPVEEGLSNGVSKIGLEGVKESDKTGHDWEQMYRWMVQKSVDEFGLVASAVENWDGPSDVDLGGYDQKGISYLDEDLQRKLGLQYAQAAFASCYAAQTDDEETVRSSHDVLARLAELLDFKPPPDLATSVDSLPQIERHATKIEQSESVADLFPDALLRSEHPLTTPRVETYMLLQMMVYSAYQFSGLGHPISLVNVAKLHFYADADEQLEVLRKMLRSASKSGARKDPSQWESDHAKLLWLWNWGIKPGPNEPEEKKGAGVLGKIQKDDFEDEMLRAFVDTSCYQFAIDSYVAVKPEGSEARSRVEGVILEKAMEGYDSASNGNKTRGGMKRANDILLAFRQQFSKSARFQQASALIAATHSLSFYSLKLQHGVPFQPVSIRVSKDPLSLISKLLEQNPRSYTKLDDLVDIGRNLVSAGLVSDEDDDGANGEVTNAGDLSRRKKDAERRVTFMAIEAALREDDFETAYSYIVNKLSPSGADIEAPDASKQPSRKGHARLSSRARNDTEDDISWRAAFLAGRYRPSTSTPPTLRRLEQRTELLSLALLLAPASALTEILAAWRRCEEETTSLHLAQQQAEKDFDDRADKRLSANDYSALPGNFTYHDQQPDLVLNQTRREVRPRGDDDAPLSMFDLTRNAAKALSKNAFPLGEAAARSSGEHNRAMGSDDGQGSDTQGQHVRKRDMVANAASGALASGLGWVLGASPAPAPER</sequence>
<evidence type="ECO:0000313" key="8">
    <source>
        <dbReference type="Proteomes" id="UP000033647"/>
    </source>
</evidence>
<dbReference type="PANTHER" id="PTHR40787">
    <property type="entry name" value="SECRETED PROTEIN"/>
    <property type="match status" value="1"/>
</dbReference>
<evidence type="ECO:0000256" key="5">
    <source>
        <dbReference type="SAM" id="MobiDB-lite"/>
    </source>
</evidence>
<dbReference type="Pfam" id="PF08314">
    <property type="entry name" value="Sec39"/>
    <property type="match status" value="1"/>
</dbReference>
<dbReference type="OrthoDB" id="3434013at2759"/>
<name>A0A0F4GVD0_9PEZI</name>
<evidence type="ECO:0000256" key="1">
    <source>
        <dbReference type="ARBA" id="ARBA00004240"/>
    </source>
</evidence>
<feature type="region of interest" description="Disordered" evidence="5">
    <location>
        <begin position="732"/>
        <end position="758"/>
    </location>
</feature>
<evidence type="ECO:0000259" key="6">
    <source>
        <dbReference type="Pfam" id="PF08314"/>
    </source>
</evidence>
<evidence type="ECO:0000256" key="4">
    <source>
        <dbReference type="ARBA" id="ARBA00022927"/>
    </source>
</evidence>
<evidence type="ECO:0000256" key="2">
    <source>
        <dbReference type="ARBA" id="ARBA00022448"/>
    </source>
</evidence>
<dbReference type="GO" id="GO:0006890">
    <property type="term" value="P:retrograde vesicle-mediated transport, Golgi to endoplasmic reticulum"/>
    <property type="evidence" value="ECO:0007669"/>
    <property type="project" value="InterPro"/>
</dbReference>
<dbReference type="AlphaFoldDB" id="A0A0F4GVD0"/>
<feature type="compositionally biased region" description="Low complexity" evidence="5">
    <location>
        <begin position="920"/>
        <end position="931"/>
    </location>
</feature>
<keyword evidence="4" id="KW-0653">Protein transport</keyword>
<keyword evidence="8" id="KW-1185">Reference proteome</keyword>
<evidence type="ECO:0000256" key="3">
    <source>
        <dbReference type="ARBA" id="ARBA00022824"/>
    </source>
</evidence>
<dbReference type="EMBL" id="LAFY01000293">
    <property type="protein sequence ID" value="KJY01194.1"/>
    <property type="molecule type" value="Genomic_DNA"/>
</dbReference>
<accession>A0A0F4GVD0</accession>
<dbReference type="GO" id="GO:0015031">
    <property type="term" value="P:protein transport"/>
    <property type="evidence" value="ECO:0007669"/>
    <property type="project" value="UniProtKB-KW"/>
</dbReference>
<proteinExistence type="predicted"/>
<dbReference type="PANTHER" id="PTHR40787:SF3">
    <property type="entry name" value="PROTEIN TRANSPORT PROTEIN SEC39"/>
    <property type="match status" value="1"/>
</dbReference>
<organism evidence="7 8">
    <name type="scientific">Zymoseptoria brevis</name>
    <dbReference type="NCBI Taxonomy" id="1047168"/>
    <lineage>
        <taxon>Eukaryota</taxon>
        <taxon>Fungi</taxon>
        <taxon>Dikarya</taxon>
        <taxon>Ascomycota</taxon>
        <taxon>Pezizomycotina</taxon>
        <taxon>Dothideomycetes</taxon>
        <taxon>Dothideomycetidae</taxon>
        <taxon>Mycosphaerellales</taxon>
        <taxon>Mycosphaerellaceae</taxon>
        <taxon>Zymoseptoria</taxon>
    </lineage>
</organism>
<comment type="subcellular location">
    <subcellularLocation>
        <location evidence="1">Endoplasmic reticulum</location>
    </subcellularLocation>
</comment>
<feature type="region of interest" description="Disordered" evidence="5">
    <location>
        <begin position="242"/>
        <end position="275"/>
    </location>
</feature>
<feature type="domain" description="Sec39" evidence="6">
    <location>
        <begin position="12"/>
        <end position="833"/>
    </location>
</feature>
<keyword evidence="2" id="KW-0813">Transport</keyword>
<feature type="compositionally biased region" description="Basic residues" evidence="5">
    <location>
        <begin position="744"/>
        <end position="754"/>
    </location>
</feature>
<keyword evidence="3" id="KW-0256">Endoplasmic reticulum</keyword>
<dbReference type="Proteomes" id="UP000033647">
    <property type="component" value="Unassembled WGS sequence"/>
</dbReference>
<evidence type="ECO:0000313" key="7">
    <source>
        <dbReference type="EMBL" id="KJY01194.1"/>
    </source>
</evidence>
<dbReference type="STRING" id="1047168.A0A0F4GVD0"/>
<gene>
    <name evidence="7" type="ORF">TI39_contig301g00039</name>
</gene>
<feature type="region of interest" description="Disordered" evidence="5">
    <location>
        <begin position="907"/>
        <end position="941"/>
    </location>
</feature>
<reference evidence="7 8" key="1">
    <citation type="submission" date="2015-03" db="EMBL/GenBank/DDBJ databases">
        <title>RNA-seq based gene annotation and comparative genomics of four Zymoseptoria species reveal species-specific pathogenicity related genes and transposable element activity.</title>
        <authorList>
            <person name="Grandaubert J."/>
            <person name="Bhattacharyya A."/>
            <person name="Stukenbrock E.H."/>
        </authorList>
    </citation>
    <scope>NUCLEOTIDE SEQUENCE [LARGE SCALE GENOMIC DNA]</scope>
    <source>
        <strain evidence="7 8">Zb18110</strain>
    </source>
</reference>